<protein>
    <submittedName>
        <fullName evidence="2">von willebrand factor type A domain-containing protein</fullName>
    </submittedName>
</protein>
<dbReference type="GeneID" id="68358709"/>
<evidence type="ECO:0000313" key="3">
    <source>
        <dbReference type="Proteomes" id="UP000824596"/>
    </source>
</evidence>
<dbReference type="AlphaFoldDB" id="A0A9P8SEL3"/>
<dbReference type="OrthoDB" id="2142040at2759"/>
<dbReference type="InterPro" id="IPR036465">
    <property type="entry name" value="vWFA_dom_sf"/>
</dbReference>
<keyword evidence="3" id="KW-1185">Reference proteome</keyword>
<evidence type="ECO:0000259" key="1">
    <source>
        <dbReference type="PROSITE" id="PS50234"/>
    </source>
</evidence>
<dbReference type="RefSeq" id="XP_044716632.1">
    <property type="nucleotide sequence ID" value="XM_044868051.1"/>
</dbReference>
<dbReference type="EMBL" id="JAIZPD010000013">
    <property type="protein sequence ID" value="KAH0959119.1"/>
    <property type="molecule type" value="Genomic_DNA"/>
</dbReference>
<sequence>MSADDGSKKLKRLTDKFIEQGVKIRLYCGNDSLYLQLDGGDLPLDPVLQNRAFDLAARDISDRVTTEFFKELVELLKSVNEVEVDEHNQTPVVDNSSGADNSPPTLSQVQAHLQQFIAKNLGPFNLKSGELEKIAEQVAKKGAKIQQDFDLTRDEINSLAVISLYDIFFLCDDSGSMKIGNRIPALVRSLQSIAAWATLLEPSGVSVRFLNFTGDMNNEFDNLRNEKMIADKVYNIPHGRLTRLGTVLKEKILQHKTVENLTKPLIVVIITDGEPKGEDKNCLWNNIVECKQELGKGGKEAGMVFIIFRVGNSNDARVFLNDAKDDAKLDGLVYRSDEPIDGVLRNLVPALDHVRSETGEEYKEYKRYVQRLVR</sequence>
<dbReference type="PROSITE" id="PS50234">
    <property type="entry name" value="VWFA"/>
    <property type="match status" value="1"/>
</dbReference>
<feature type="domain" description="VWFA" evidence="1">
    <location>
        <begin position="166"/>
        <end position="351"/>
    </location>
</feature>
<dbReference type="Gene3D" id="3.40.50.410">
    <property type="entry name" value="von Willebrand factor, type A domain"/>
    <property type="match status" value="1"/>
</dbReference>
<dbReference type="PANTHER" id="PTHR34706">
    <property type="entry name" value="SLR1338 PROTEIN"/>
    <property type="match status" value="1"/>
</dbReference>
<name>A0A9P8SEL3_9HYPO</name>
<reference evidence="2" key="1">
    <citation type="submission" date="2021-09" db="EMBL/GenBank/DDBJ databases">
        <title>A high-quality genome of the endoparasitic fungus Hirsutella rhossiliensis with a comparison of Hirsutella genomes reveals transposable elements contributing to genome size variation.</title>
        <authorList>
            <person name="Lin R."/>
            <person name="Jiao Y."/>
            <person name="Sun X."/>
            <person name="Ling J."/>
            <person name="Xie B."/>
            <person name="Cheng X."/>
        </authorList>
    </citation>
    <scope>NUCLEOTIDE SEQUENCE</scope>
    <source>
        <strain evidence="2">HR02</strain>
    </source>
</reference>
<comment type="caution">
    <text evidence="2">The sequence shown here is derived from an EMBL/GenBank/DDBJ whole genome shotgun (WGS) entry which is preliminary data.</text>
</comment>
<dbReference type="InterPro" id="IPR002035">
    <property type="entry name" value="VWF_A"/>
</dbReference>
<dbReference type="SUPFAM" id="SSF53300">
    <property type="entry name" value="vWA-like"/>
    <property type="match status" value="1"/>
</dbReference>
<accession>A0A9P8SEL3</accession>
<dbReference type="Pfam" id="PF00092">
    <property type="entry name" value="VWA"/>
    <property type="match status" value="1"/>
</dbReference>
<evidence type="ECO:0000313" key="2">
    <source>
        <dbReference type="EMBL" id="KAH0959119.1"/>
    </source>
</evidence>
<proteinExistence type="predicted"/>
<organism evidence="2 3">
    <name type="scientific">Hirsutella rhossiliensis</name>
    <dbReference type="NCBI Taxonomy" id="111463"/>
    <lineage>
        <taxon>Eukaryota</taxon>
        <taxon>Fungi</taxon>
        <taxon>Dikarya</taxon>
        <taxon>Ascomycota</taxon>
        <taxon>Pezizomycotina</taxon>
        <taxon>Sordariomycetes</taxon>
        <taxon>Hypocreomycetidae</taxon>
        <taxon>Hypocreales</taxon>
        <taxon>Ophiocordycipitaceae</taxon>
        <taxon>Hirsutella</taxon>
    </lineage>
</organism>
<dbReference type="Proteomes" id="UP000824596">
    <property type="component" value="Unassembled WGS sequence"/>
</dbReference>
<gene>
    <name evidence="2" type="ORF">HRG_09580</name>
</gene>
<dbReference type="PANTHER" id="PTHR34706:SF2">
    <property type="entry name" value="RFEF"/>
    <property type="match status" value="1"/>
</dbReference>